<dbReference type="PROSITE" id="PS51257">
    <property type="entry name" value="PROKAR_LIPOPROTEIN"/>
    <property type="match status" value="1"/>
</dbReference>
<dbReference type="RefSeq" id="WP_111599157.1">
    <property type="nucleotide sequence ID" value="NZ_QLLL01000007.1"/>
</dbReference>
<dbReference type="Proteomes" id="UP000249547">
    <property type="component" value="Unassembled WGS sequence"/>
</dbReference>
<dbReference type="EMBL" id="QLLL01000007">
    <property type="protein sequence ID" value="RAJ01517.1"/>
    <property type="molecule type" value="Genomic_DNA"/>
</dbReference>
<keyword evidence="2" id="KW-1185">Reference proteome</keyword>
<dbReference type="AlphaFoldDB" id="A0A327QII5"/>
<protein>
    <submittedName>
        <fullName evidence="1">Uncharacterized protein</fullName>
    </submittedName>
</protein>
<proteinExistence type="predicted"/>
<sequence length="238" mass="27600">MKGLIYFLLTGLFFVACKNDHRTAWQEQGLKGKVKERRIAVMEIDSNRATAPSDTVWKYKGTAKFNLSGLYDSTLFTSMLNDSTLYSERVVYKYMNHTLEEQDISRKTTGEETETLHGKVESLNDSTTEVRFYKNDVLSEIKLMTLNEKGYVHNSVYKHFGQSGLEYIAHFESLYRKDDNYPYVTITRDSSISIGSDHPPRERKFTVMSRDKAGNVLDVVCEEAGKKMLMRYSYEYFK</sequence>
<reference evidence="1 2" key="1">
    <citation type="submission" date="2018-06" db="EMBL/GenBank/DDBJ databases">
        <title>Genomic Encyclopedia of Archaeal and Bacterial Type Strains, Phase II (KMG-II): from individual species to whole genera.</title>
        <authorList>
            <person name="Goeker M."/>
        </authorList>
    </citation>
    <scope>NUCLEOTIDE SEQUENCE [LARGE SCALE GENOMIC DNA]</scope>
    <source>
        <strain evidence="1 2">DSM 23857</strain>
    </source>
</reference>
<organism evidence="1 2">
    <name type="scientific">Chitinophaga skermanii</name>
    <dbReference type="NCBI Taxonomy" id="331697"/>
    <lineage>
        <taxon>Bacteria</taxon>
        <taxon>Pseudomonadati</taxon>
        <taxon>Bacteroidota</taxon>
        <taxon>Chitinophagia</taxon>
        <taxon>Chitinophagales</taxon>
        <taxon>Chitinophagaceae</taxon>
        <taxon>Chitinophaga</taxon>
    </lineage>
</organism>
<accession>A0A327QII5</accession>
<gene>
    <name evidence="1" type="ORF">LX64_03732</name>
</gene>
<evidence type="ECO:0000313" key="2">
    <source>
        <dbReference type="Proteomes" id="UP000249547"/>
    </source>
</evidence>
<name>A0A327QII5_9BACT</name>
<comment type="caution">
    <text evidence="1">The sequence shown here is derived from an EMBL/GenBank/DDBJ whole genome shotgun (WGS) entry which is preliminary data.</text>
</comment>
<evidence type="ECO:0000313" key="1">
    <source>
        <dbReference type="EMBL" id="RAJ01517.1"/>
    </source>
</evidence>